<sequence>MNSCHWSSHRNLCEKLACNEVELWFQSCIMGIESLTIELDNPVGIYFPGEEVSGVVHISNVSSKILKGRETFELVSGVHQFPFVFVLPKKFPLHFKLRC</sequence>
<dbReference type="EMBL" id="JAOYFB010000038">
    <property type="protein sequence ID" value="KAK4028333.1"/>
    <property type="molecule type" value="Genomic_DNA"/>
</dbReference>
<proteinExistence type="predicted"/>
<evidence type="ECO:0000313" key="1">
    <source>
        <dbReference type="EMBL" id="KAK4028333.1"/>
    </source>
</evidence>
<evidence type="ECO:0000313" key="2">
    <source>
        <dbReference type="Proteomes" id="UP001234178"/>
    </source>
</evidence>
<organism evidence="1 2">
    <name type="scientific">Daphnia magna</name>
    <dbReference type="NCBI Taxonomy" id="35525"/>
    <lineage>
        <taxon>Eukaryota</taxon>
        <taxon>Metazoa</taxon>
        <taxon>Ecdysozoa</taxon>
        <taxon>Arthropoda</taxon>
        <taxon>Crustacea</taxon>
        <taxon>Branchiopoda</taxon>
        <taxon>Diplostraca</taxon>
        <taxon>Cladocera</taxon>
        <taxon>Anomopoda</taxon>
        <taxon>Daphniidae</taxon>
        <taxon>Daphnia</taxon>
    </lineage>
</organism>
<dbReference type="InterPro" id="IPR014752">
    <property type="entry name" value="Arrestin-like_C"/>
</dbReference>
<accession>A0ABR0ATQ4</accession>
<comment type="caution">
    <text evidence="1">The sequence shown here is derived from an EMBL/GenBank/DDBJ whole genome shotgun (WGS) entry which is preliminary data.</text>
</comment>
<dbReference type="InterPro" id="IPR014756">
    <property type="entry name" value="Ig_E-set"/>
</dbReference>
<dbReference type="Proteomes" id="UP001234178">
    <property type="component" value="Unassembled WGS sequence"/>
</dbReference>
<name>A0ABR0ATQ4_9CRUS</name>
<protein>
    <submittedName>
        <fullName evidence="1">Uncharacterized protein</fullName>
    </submittedName>
</protein>
<reference evidence="1 2" key="1">
    <citation type="journal article" date="2023" name="Nucleic Acids Res.">
        <title>The hologenome of Daphnia magna reveals possible DNA methylation and microbiome-mediated evolution of the host genome.</title>
        <authorList>
            <person name="Chaturvedi A."/>
            <person name="Li X."/>
            <person name="Dhandapani V."/>
            <person name="Marshall H."/>
            <person name="Kissane S."/>
            <person name="Cuenca-Cambronero M."/>
            <person name="Asole G."/>
            <person name="Calvet F."/>
            <person name="Ruiz-Romero M."/>
            <person name="Marangio P."/>
            <person name="Guigo R."/>
            <person name="Rago D."/>
            <person name="Mirbahai L."/>
            <person name="Eastwood N."/>
            <person name="Colbourne J.K."/>
            <person name="Zhou J."/>
            <person name="Mallon E."/>
            <person name="Orsini L."/>
        </authorList>
    </citation>
    <scope>NUCLEOTIDE SEQUENCE [LARGE SCALE GENOMIC DNA]</scope>
    <source>
        <strain evidence="1">LRV0_1</strain>
    </source>
</reference>
<gene>
    <name evidence="1" type="ORF">OUZ56_017613</name>
</gene>
<dbReference type="SUPFAM" id="SSF81296">
    <property type="entry name" value="E set domains"/>
    <property type="match status" value="1"/>
</dbReference>
<keyword evidence="2" id="KW-1185">Reference proteome</keyword>
<dbReference type="Gene3D" id="2.60.40.640">
    <property type="match status" value="1"/>
</dbReference>